<dbReference type="EMBL" id="DTAB01000070">
    <property type="protein sequence ID" value="HGN84786.1"/>
    <property type="molecule type" value="Genomic_DNA"/>
</dbReference>
<accession>A0A7V4EFC4</accession>
<evidence type="ECO:0000313" key="2">
    <source>
        <dbReference type="EMBL" id="HGN84786.1"/>
    </source>
</evidence>
<dbReference type="PANTHER" id="PTHR45228">
    <property type="entry name" value="CYCLIC DI-GMP PHOSPHODIESTERASE TM_0186-RELATED"/>
    <property type="match status" value="1"/>
</dbReference>
<dbReference type="Pfam" id="PF13487">
    <property type="entry name" value="HD_5"/>
    <property type="match status" value="1"/>
</dbReference>
<name>A0A7V4EFC4_9DEIN</name>
<gene>
    <name evidence="2" type="ORF">ENT80_01205</name>
</gene>
<dbReference type="CDD" id="cd00077">
    <property type="entry name" value="HDc"/>
    <property type="match status" value="1"/>
</dbReference>
<dbReference type="SUPFAM" id="SSF109604">
    <property type="entry name" value="HD-domain/PDEase-like"/>
    <property type="match status" value="1"/>
</dbReference>
<dbReference type="InterPro" id="IPR003607">
    <property type="entry name" value="HD/PDEase_dom"/>
</dbReference>
<dbReference type="Gene3D" id="1.10.3210.10">
    <property type="entry name" value="Hypothetical protein af1432"/>
    <property type="match status" value="1"/>
</dbReference>
<dbReference type="PROSITE" id="PS51832">
    <property type="entry name" value="HD_GYP"/>
    <property type="match status" value="1"/>
</dbReference>
<dbReference type="InterPro" id="IPR037522">
    <property type="entry name" value="HD_GYP_dom"/>
</dbReference>
<dbReference type="AlphaFoldDB" id="A0A7V4EFC4"/>
<comment type="caution">
    <text evidence="2">The sequence shown here is derived from an EMBL/GenBank/DDBJ whole genome shotgun (WGS) entry which is preliminary data.</text>
</comment>
<organism evidence="2">
    <name type="scientific">Thermus tengchongensis</name>
    <dbReference type="NCBI Taxonomy" id="1214928"/>
    <lineage>
        <taxon>Bacteria</taxon>
        <taxon>Thermotogati</taxon>
        <taxon>Deinococcota</taxon>
        <taxon>Deinococci</taxon>
        <taxon>Thermales</taxon>
        <taxon>Thermaceae</taxon>
        <taxon>Thermus</taxon>
    </lineage>
</organism>
<protein>
    <recommendedName>
        <fullName evidence="1">HD-GYP domain-containing protein</fullName>
    </recommendedName>
</protein>
<evidence type="ECO:0000259" key="1">
    <source>
        <dbReference type="PROSITE" id="PS51832"/>
    </source>
</evidence>
<reference evidence="2" key="1">
    <citation type="journal article" date="2020" name="mSystems">
        <title>Genome- and Community-Level Interaction Insights into Carbon Utilization and Element Cycling Functions of Hydrothermarchaeota in Hydrothermal Sediment.</title>
        <authorList>
            <person name="Zhou Z."/>
            <person name="Liu Y."/>
            <person name="Xu W."/>
            <person name="Pan J."/>
            <person name="Luo Z.H."/>
            <person name="Li M."/>
        </authorList>
    </citation>
    <scope>NUCLEOTIDE SEQUENCE [LARGE SCALE GENOMIC DNA]</scope>
    <source>
        <strain evidence="2">SpSt-611</strain>
    </source>
</reference>
<dbReference type="PANTHER" id="PTHR45228:SF1">
    <property type="entry name" value="CYCLIC DI-GMP PHOSPHODIESTERASE TM_0186"/>
    <property type="match status" value="1"/>
</dbReference>
<sequence length="110" mass="12543">MSHPEEAPRLRLRVAFRHPLPQKGLEIPYAHHERWDGSGYPRGLKGLEIPLAARIFAVVDVYDALTSDRPYRKAWSREKALAYLQEQGGKQLDPEVVAAFLRLIQEASEP</sequence>
<dbReference type="InterPro" id="IPR052020">
    <property type="entry name" value="Cyclic_di-GMP/3'3'-cGAMP_PDE"/>
</dbReference>
<feature type="domain" description="HD-GYP" evidence="1">
    <location>
        <begin position="1"/>
        <end position="110"/>
    </location>
</feature>
<proteinExistence type="predicted"/>